<evidence type="ECO:0000313" key="2">
    <source>
        <dbReference type="EMBL" id="CAI2362048.1"/>
    </source>
</evidence>
<feature type="compositionally biased region" description="Basic and acidic residues" evidence="1">
    <location>
        <begin position="1"/>
        <end position="19"/>
    </location>
</feature>
<sequence>MKEIKKLDIRTKVQGDHSQSHKKRTTKSPLLEKINQSILKASKLTEKRLEKFRGFLDQNNIDIIKNDKIKDLVVTKYSSKANQNDDQQESGAQSVKQNKFKLLPTTSITTPSSSFVPACLTCCKEECLCAKFPKTSIFYRNIKRDTRAESIEINGINFPILRDREANTNANELPRKIKTNLKPSPGETKSYLGRINNNRRMHPITISEKKHIKSVKTSDLKIPNSKNLTRSPKSVSPVKNLKSQRIRQIIKSKPSNGLNKLRNRYQKESWEITGWQESFINPLELDPHDLELKPKRDFRTQIEQNDDEFEMFKMNEIYCNEI</sequence>
<protein>
    <submittedName>
        <fullName evidence="2">Uncharacterized protein</fullName>
    </submittedName>
</protein>
<evidence type="ECO:0000313" key="3">
    <source>
        <dbReference type="Proteomes" id="UP001295684"/>
    </source>
</evidence>
<accession>A0AAD1UBC4</accession>
<dbReference type="AlphaFoldDB" id="A0AAD1UBC4"/>
<organism evidence="2 3">
    <name type="scientific">Euplotes crassus</name>
    <dbReference type="NCBI Taxonomy" id="5936"/>
    <lineage>
        <taxon>Eukaryota</taxon>
        <taxon>Sar</taxon>
        <taxon>Alveolata</taxon>
        <taxon>Ciliophora</taxon>
        <taxon>Intramacronucleata</taxon>
        <taxon>Spirotrichea</taxon>
        <taxon>Hypotrichia</taxon>
        <taxon>Euplotida</taxon>
        <taxon>Euplotidae</taxon>
        <taxon>Moneuplotes</taxon>
    </lineage>
</organism>
<evidence type="ECO:0000256" key="1">
    <source>
        <dbReference type="SAM" id="MobiDB-lite"/>
    </source>
</evidence>
<dbReference type="Proteomes" id="UP001295684">
    <property type="component" value="Unassembled WGS sequence"/>
</dbReference>
<comment type="caution">
    <text evidence="2">The sequence shown here is derived from an EMBL/GenBank/DDBJ whole genome shotgun (WGS) entry which is preliminary data.</text>
</comment>
<gene>
    <name evidence="2" type="ORF">ECRASSUSDP1_LOCUS3365</name>
</gene>
<proteinExistence type="predicted"/>
<name>A0AAD1UBC4_EUPCR</name>
<keyword evidence="3" id="KW-1185">Reference proteome</keyword>
<feature type="region of interest" description="Disordered" evidence="1">
    <location>
        <begin position="1"/>
        <end position="29"/>
    </location>
</feature>
<dbReference type="EMBL" id="CAMPGE010003225">
    <property type="protein sequence ID" value="CAI2362048.1"/>
    <property type="molecule type" value="Genomic_DNA"/>
</dbReference>
<reference evidence="2" key="1">
    <citation type="submission" date="2023-07" db="EMBL/GenBank/DDBJ databases">
        <authorList>
            <consortium name="AG Swart"/>
            <person name="Singh M."/>
            <person name="Singh A."/>
            <person name="Seah K."/>
            <person name="Emmerich C."/>
        </authorList>
    </citation>
    <scope>NUCLEOTIDE SEQUENCE</scope>
    <source>
        <strain evidence="2">DP1</strain>
    </source>
</reference>